<sequence length="352" mass="38962">MPLIPSSPRDRIILGLMTFGPDASTGARITDVGEFKRCLDRFQERGYSEVDTARIYTGGNQEAFTRDAGWKDRGLTLATKFRYPSSDGDNAADKIVASLATSLSDLGTDCVDICYLHAADRATPFAETLEAVDKLHKAGKFVRLGLSNFTAAEVAEVVMICKYNGWVRPTIYQGMYNAITRGLEPELIPTCRRYGIEIVVYNPIAGGLFSGKIKSTDFEADEGRFSSKMPTGANYRNRYFKDSTFRALETIERAVEKHPGLTMIETALRWTVHHSQLRIKNGGGDGILIGISSYDQLDGNLDSLEKGPLPNDVVEALDEAWAICKAEAPNYWHKDLVYKYDTRQALFAAGAK</sequence>
<dbReference type="OrthoDB" id="2310150at2759"/>
<name>A0A1S7USF8_ROSNE</name>
<accession>A0A1S7USF8</accession>
<organism evidence="3">
    <name type="scientific">Rosellinia necatrix</name>
    <name type="common">White root-rot fungus</name>
    <dbReference type="NCBI Taxonomy" id="77044"/>
    <lineage>
        <taxon>Eukaryota</taxon>
        <taxon>Fungi</taxon>
        <taxon>Dikarya</taxon>
        <taxon>Ascomycota</taxon>
        <taxon>Pezizomycotina</taxon>
        <taxon>Sordariomycetes</taxon>
        <taxon>Xylariomycetidae</taxon>
        <taxon>Xylariales</taxon>
        <taxon>Xylariaceae</taxon>
        <taxon>Rosellinia</taxon>
    </lineage>
</organism>
<dbReference type="EMBL" id="DF977456">
    <property type="protein sequence ID" value="GAP84699.1"/>
    <property type="molecule type" value="Genomic_DNA"/>
</dbReference>
<dbReference type="OMA" id="NYWHGDL"/>
<dbReference type="InterPro" id="IPR036812">
    <property type="entry name" value="NAD(P)_OxRdtase_dom_sf"/>
</dbReference>
<dbReference type="AlphaFoldDB" id="A0A1S7USF8"/>
<evidence type="ECO:0000313" key="4">
    <source>
        <dbReference type="Proteomes" id="UP000054516"/>
    </source>
</evidence>
<evidence type="ECO:0000259" key="2">
    <source>
        <dbReference type="Pfam" id="PF00248"/>
    </source>
</evidence>
<dbReference type="GO" id="GO:0016491">
    <property type="term" value="F:oxidoreductase activity"/>
    <property type="evidence" value="ECO:0007669"/>
    <property type="project" value="UniProtKB-KW"/>
</dbReference>
<keyword evidence="1" id="KW-0560">Oxidoreductase</keyword>
<proteinExistence type="predicted"/>
<feature type="domain" description="NADP-dependent oxidoreductase" evidence="2">
    <location>
        <begin position="11"/>
        <end position="321"/>
    </location>
</feature>
<dbReference type="Gene3D" id="3.20.20.100">
    <property type="entry name" value="NADP-dependent oxidoreductase domain"/>
    <property type="match status" value="1"/>
</dbReference>
<dbReference type="PANTHER" id="PTHR43364">
    <property type="entry name" value="NADH-SPECIFIC METHYLGLYOXAL REDUCTASE-RELATED"/>
    <property type="match status" value="1"/>
</dbReference>
<gene>
    <name evidence="3" type="ORF">SAMD00023353_1102410</name>
</gene>
<dbReference type="InterPro" id="IPR050523">
    <property type="entry name" value="AKR_Detox_Biosynth"/>
</dbReference>
<dbReference type="InterPro" id="IPR023210">
    <property type="entry name" value="NADP_OxRdtase_dom"/>
</dbReference>
<dbReference type="PANTHER" id="PTHR43364:SF4">
    <property type="entry name" value="NAD(P)-LINKED OXIDOREDUCTASE SUPERFAMILY PROTEIN"/>
    <property type="match status" value="1"/>
</dbReference>
<dbReference type="STRING" id="77044.A0A1S7USF8"/>
<evidence type="ECO:0000256" key="1">
    <source>
        <dbReference type="ARBA" id="ARBA00023002"/>
    </source>
</evidence>
<dbReference type="SUPFAM" id="SSF51430">
    <property type="entry name" value="NAD(P)-linked oxidoreductase"/>
    <property type="match status" value="1"/>
</dbReference>
<reference evidence="3" key="1">
    <citation type="submission" date="2016-03" db="EMBL/GenBank/DDBJ databases">
        <title>Draft genome sequence of Rosellinia necatrix.</title>
        <authorList>
            <person name="Kanematsu S."/>
        </authorList>
    </citation>
    <scope>NUCLEOTIDE SEQUENCE [LARGE SCALE GENOMIC DNA]</scope>
    <source>
        <strain evidence="3">W97</strain>
    </source>
</reference>
<dbReference type="CDD" id="cd19075">
    <property type="entry name" value="AKR_AKR7A1-5"/>
    <property type="match status" value="1"/>
</dbReference>
<dbReference type="Proteomes" id="UP000054516">
    <property type="component" value="Unassembled WGS sequence"/>
</dbReference>
<keyword evidence="4" id="KW-1185">Reference proteome</keyword>
<dbReference type="Pfam" id="PF00248">
    <property type="entry name" value="Aldo_ket_red"/>
    <property type="match status" value="1"/>
</dbReference>
<evidence type="ECO:0000313" key="3">
    <source>
        <dbReference type="EMBL" id="GAP84699.1"/>
    </source>
</evidence>
<protein>
    <submittedName>
        <fullName evidence="3">Putative aldo keto reductase</fullName>
    </submittedName>
</protein>